<evidence type="ECO:0000313" key="4">
    <source>
        <dbReference type="EMBL" id="COW16288.1"/>
    </source>
</evidence>
<proteinExistence type="predicted"/>
<evidence type="ECO:0000313" key="9">
    <source>
        <dbReference type="Proteomes" id="UP000049023"/>
    </source>
</evidence>
<sequence>MSAAPSTTRRPSATSTRANLPTVVVFPVPLTPTTSNTEGWPACGSARIERSMPGCSSLIRTSRNTARASASVRTLPLARRLRSCDTTDAVAAGPRSATSRVSSTSCQESSSRSPPPISPNRPRPRAFCDLASRPRSRSNRPSGGAMASASGTSGAWGSGSNSGRCTSAIVRLGASRGTVASSPTAGSPLVSIRSAGWVVGV</sequence>
<protein>
    <submittedName>
        <fullName evidence="5">Uncharacterized protein</fullName>
    </submittedName>
</protein>
<evidence type="ECO:0000313" key="5">
    <source>
        <dbReference type="EMBL" id="COW61486.1"/>
    </source>
</evidence>
<feature type="region of interest" description="Disordered" evidence="1">
    <location>
        <begin position="86"/>
        <end position="161"/>
    </location>
</feature>
<dbReference type="EMBL" id="CFOE01000726">
    <property type="protein sequence ID" value="CFE45160.1"/>
    <property type="molecule type" value="Genomic_DNA"/>
</dbReference>
<dbReference type="Proteomes" id="UP000048289">
    <property type="component" value="Unassembled WGS sequence"/>
</dbReference>
<gene>
    <name evidence="4" type="ORF">ERS007679_03269</name>
    <name evidence="2" type="ORF">ERS007681_03777</name>
    <name evidence="5" type="ORF">ERS007703_03933</name>
    <name evidence="3" type="ORF">ERS027661_04062</name>
</gene>
<dbReference type="Proteomes" id="UP000045842">
    <property type="component" value="Unassembled WGS sequence"/>
</dbReference>
<evidence type="ECO:0000313" key="2">
    <source>
        <dbReference type="EMBL" id="CFE45160.1"/>
    </source>
</evidence>
<feature type="compositionally biased region" description="Low complexity" evidence="1">
    <location>
        <begin position="99"/>
        <end position="112"/>
    </location>
</feature>
<feature type="compositionally biased region" description="Low complexity" evidence="1">
    <location>
        <begin position="139"/>
        <end position="161"/>
    </location>
</feature>
<organism evidence="5 6">
    <name type="scientific">Mycobacterium tuberculosis</name>
    <dbReference type="NCBI Taxonomy" id="1773"/>
    <lineage>
        <taxon>Bacteria</taxon>
        <taxon>Bacillati</taxon>
        <taxon>Actinomycetota</taxon>
        <taxon>Actinomycetes</taxon>
        <taxon>Mycobacteriales</taxon>
        <taxon>Mycobacteriaceae</taxon>
        <taxon>Mycobacterium</taxon>
        <taxon>Mycobacterium tuberculosis complex</taxon>
    </lineage>
</organism>
<dbReference type="Proteomes" id="UP000038802">
    <property type="component" value="Unassembled WGS sequence"/>
</dbReference>
<dbReference type="EMBL" id="CNFU01001232">
    <property type="protein sequence ID" value="CKT20520.1"/>
    <property type="molecule type" value="Genomic_DNA"/>
</dbReference>
<dbReference type="AlphaFoldDB" id="A0A0U0SBC1"/>
<name>A0A0U0SBC1_MYCTX</name>
<reference evidence="6 7" key="2">
    <citation type="submission" date="2015-03" db="EMBL/GenBank/DDBJ databases">
        <authorList>
            <consortium name="Pathogen Informatics"/>
        </authorList>
    </citation>
    <scope>NUCLEOTIDE SEQUENCE [LARGE SCALE GENOMIC DNA]</scope>
    <source>
        <strain evidence="3 9">Bir 187</strain>
        <strain evidence="4 7">G09801536</strain>
        <strain evidence="2 8">G09901357</strain>
        <strain evidence="6">K00500041</strain>
    </source>
</reference>
<evidence type="ECO:0000313" key="3">
    <source>
        <dbReference type="EMBL" id="CKT20520.1"/>
    </source>
</evidence>
<dbReference type="EMBL" id="CSAE01000604">
    <property type="protein sequence ID" value="COW61486.1"/>
    <property type="molecule type" value="Genomic_DNA"/>
</dbReference>
<reference evidence="5" key="1">
    <citation type="submission" date="2015-03" db="EMBL/GenBank/DDBJ databases">
        <authorList>
            <person name="Murphy D."/>
        </authorList>
    </citation>
    <scope>NUCLEOTIDE SEQUENCE [LARGE SCALE GENOMIC DNA]</scope>
    <source>
        <strain evidence="5">K00500041</strain>
    </source>
</reference>
<evidence type="ECO:0000313" key="6">
    <source>
        <dbReference type="Proteomes" id="UP000038802"/>
    </source>
</evidence>
<accession>A0A0U0SBC1</accession>
<evidence type="ECO:0000313" key="7">
    <source>
        <dbReference type="Proteomes" id="UP000045842"/>
    </source>
</evidence>
<dbReference type="EMBL" id="CSAD01000568">
    <property type="protein sequence ID" value="COW16288.1"/>
    <property type="molecule type" value="Genomic_DNA"/>
</dbReference>
<evidence type="ECO:0000256" key="1">
    <source>
        <dbReference type="SAM" id="MobiDB-lite"/>
    </source>
</evidence>
<evidence type="ECO:0000313" key="8">
    <source>
        <dbReference type="Proteomes" id="UP000048289"/>
    </source>
</evidence>
<dbReference type="Proteomes" id="UP000049023">
    <property type="component" value="Unassembled WGS sequence"/>
</dbReference>